<dbReference type="Proteomes" id="UP000008320">
    <property type="component" value="Chromosome"/>
</dbReference>
<evidence type="ECO:0000313" key="2">
    <source>
        <dbReference type="Proteomes" id="UP000008320"/>
    </source>
</evidence>
<dbReference type="STRING" id="205920.ECH_1039"/>
<protein>
    <submittedName>
        <fullName evidence="1">Uncharacterized protein</fullName>
    </submittedName>
</protein>
<keyword evidence="2" id="KW-1185">Reference proteome</keyword>
<reference evidence="1 2" key="1">
    <citation type="journal article" date="2006" name="PLoS Genet.">
        <title>Comparative genomics of emerging human ehrlichiosis agents.</title>
        <authorList>
            <person name="Dunning Hotopp J.C."/>
            <person name="Lin M."/>
            <person name="Madupu R."/>
            <person name="Crabtree J."/>
            <person name="Angiuoli S.V."/>
            <person name="Eisen J.A."/>
            <person name="Seshadri R."/>
            <person name="Ren Q."/>
            <person name="Wu M."/>
            <person name="Utterback T.R."/>
            <person name="Smith S."/>
            <person name="Lewis M."/>
            <person name="Khouri H."/>
            <person name="Zhang C."/>
            <person name="Niu H."/>
            <person name="Lin Q."/>
            <person name="Ohashi N."/>
            <person name="Zhi N."/>
            <person name="Nelson W."/>
            <person name="Brinkac L.M."/>
            <person name="Dodson R.J."/>
            <person name="Rosovitz M.J."/>
            <person name="Sundaram J."/>
            <person name="Daugherty S.C."/>
            <person name="Davidsen T."/>
            <person name="Durkin A.S."/>
            <person name="Gwinn M."/>
            <person name="Haft D.H."/>
            <person name="Selengut J.D."/>
            <person name="Sullivan S.A."/>
            <person name="Zafar N."/>
            <person name="Zhou L."/>
            <person name="Benahmed F."/>
            <person name="Forberger H."/>
            <person name="Halpin R."/>
            <person name="Mulligan S."/>
            <person name="Robinson J."/>
            <person name="White O."/>
            <person name="Rikihisa Y."/>
            <person name="Tettelin H."/>
        </authorList>
    </citation>
    <scope>NUCLEOTIDE SEQUENCE [LARGE SCALE GENOMIC DNA]</scope>
    <source>
        <strain evidence="2">ATCC CRL-10679 / Arkansas</strain>
    </source>
</reference>
<name>Q2GFF9_EHRCR</name>
<organism evidence="1 2">
    <name type="scientific">Ehrlichia chaffeensis (strain ATCC CRL-10679 / Arkansas)</name>
    <dbReference type="NCBI Taxonomy" id="205920"/>
    <lineage>
        <taxon>Bacteria</taxon>
        <taxon>Pseudomonadati</taxon>
        <taxon>Pseudomonadota</taxon>
        <taxon>Alphaproteobacteria</taxon>
        <taxon>Rickettsiales</taxon>
        <taxon>Anaplasmataceae</taxon>
        <taxon>Ehrlichia</taxon>
    </lineage>
</organism>
<dbReference type="AlphaFoldDB" id="Q2GFF9"/>
<dbReference type="HOGENOM" id="CLU_3396293_0_0_5"/>
<dbReference type="EMBL" id="CP000236">
    <property type="protein sequence ID" value="ABD44523.1"/>
    <property type="molecule type" value="Genomic_DNA"/>
</dbReference>
<gene>
    <name evidence="1" type="ordered locus">ECH_1039</name>
</gene>
<sequence>MLLNFYSTITDTSYLSFSINRFIVFYMVICR</sequence>
<accession>Q2GFF9</accession>
<evidence type="ECO:0000313" key="1">
    <source>
        <dbReference type="EMBL" id="ABD44523.1"/>
    </source>
</evidence>
<proteinExistence type="predicted"/>
<dbReference type="KEGG" id="ech:ECH_1039"/>